<proteinExistence type="predicted"/>
<sequence>MLFRQIFRHTHLLCISLLLAACGQPALDPIPELSVQAGSVGAADIDISRSEAVFSGVRGTTSAAQKVVLKNTGDVPLVVTSALVGAHRNAFTLSASRSPLTLAPGSAETLSVRFTPGRAQVGVLRAALRLSSNDPDERRLTVRLYGLSARGEQGSNEPPLQAIVRTLGYTVNVGGRGLILGTRPAPIGAEVRVSRFQKASSGPVTLTPVARYSPDDPLPYGTYTGASRPVHKTVGTIASGFEQSLNPATEDGSRVDFEPSSSPFGFFVGSTRYAAHKTYTQDALNSGPVAHAVRVYPLRNRRGQRLANSYLLAFEPASNGDYQDYVFVVTNVKPAR</sequence>
<dbReference type="Gene3D" id="2.60.40.10">
    <property type="entry name" value="Immunoglobulins"/>
    <property type="match status" value="1"/>
</dbReference>
<dbReference type="AlphaFoldDB" id="A0A6J4V8X9"/>
<evidence type="ECO:0000259" key="2">
    <source>
        <dbReference type="Pfam" id="PF22073"/>
    </source>
</evidence>
<gene>
    <name evidence="3" type="ORF">AVDCRST_MAG86-1713</name>
</gene>
<dbReference type="PROSITE" id="PS51257">
    <property type="entry name" value="PROKAR_LIPOPROTEIN"/>
    <property type="match status" value="1"/>
</dbReference>
<evidence type="ECO:0000256" key="1">
    <source>
        <dbReference type="SAM" id="SignalP"/>
    </source>
</evidence>
<evidence type="ECO:0000313" key="3">
    <source>
        <dbReference type="EMBL" id="CAA9571561.1"/>
    </source>
</evidence>
<organism evidence="3">
    <name type="scientific">uncultured Truepera sp</name>
    <dbReference type="NCBI Taxonomy" id="543023"/>
    <lineage>
        <taxon>Bacteria</taxon>
        <taxon>Thermotogati</taxon>
        <taxon>Deinococcota</taxon>
        <taxon>Deinococci</taxon>
        <taxon>Trueperales</taxon>
        <taxon>Trueperaceae</taxon>
        <taxon>Truepera</taxon>
        <taxon>environmental samples</taxon>
    </lineage>
</organism>
<name>A0A6J4V8X9_9DEIN</name>
<dbReference type="EMBL" id="CADCWP010000129">
    <property type="protein sequence ID" value="CAA9571561.1"/>
    <property type="molecule type" value="Genomic_DNA"/>
</dbReference>
<dbReference type="InterPro" id="IPR013783">
    <property type="entry name" value="Ig-like_fold"/>
</dbReference>
<dbReference type="InterPro" id="IPR054090">
    <property type="entry name" value="Cep192_Spd-2-like_dom"/>
</dbReference>
<dbReference type="NCBIfam" id="NF012200">
    <property type="entry name" value="choice_anch_D"/>
    <property type="match status" value="1"/>
</dbReference>
<feature type="signal peptide" evidence="1">
    <location>
        <begin position="1"/>
        <end position="20"/>
    </location>
</feature>
<reference evidence="3" key="1">
    <citation type="submission" date="2020-02" db="EMBL/GenBank/DDBJ databases">
        <authorList>
            <person name="Meier V. D."/>
        </authorList>
    </citation>
    <scope>NUCLEOTIDE SEQUENCE</scope>
    <source>
        <strain evidence="3">AVDCRST_MAG86</strain>
    </source>
</reference>
<protein>
    <recommendedName>
        <fullName evidence="2">Cep192/Spd-2-like domain-containing protein</fullName>
    </recommendedName>
</protein>
<feature type="domain" description="Cep192/Spd-2-like" evidence="2">
    <location>
        <begin position="45"/>
        <end position="147"/>
    </location>
</feature>
<dbReference type="Pfam" id="PF22073">
    <property type="entry name" value="Cep192_D4"/>
    <property type="match status" value="1"/>
</dbReference>
<keyword evidence="1" id="KW-0732">Signal</keyword>
<feature type="chain" id="PRO_5026948926" description="Cep192/Spd-2-like domain-containing protein" evidence="1">
    <location>
        <begin position="21"/>
        <end position="336"/>
    </location>
</feature>
<accession>A0A6J4V8X9</accession>